<dbReference type="RefSeq" id="WP_247639601.1">
    <property type="nucleotide sequence ID" value="NZ_JAHXCZ010000001.1"/>
</dbReference>
<reference evidence="1" key="2">
    <citation type="journal article" date="2022" name="Syst. Appl. Microbiol.">
        <title>Chromohalobacter moromii sp. nov., a moderately halophilic bacterium isolated from lupine-based moromi fermentation.</title>
        <authorList>
            <person name="Lulf R.H."/>
            <person name="Hilgarth M."/>
            <person name="Ehrmann M.A."/>
        </authorList>
    </citation>
    <scope>NUCLEOTIDE SEQUENCE</scope>
    <source>
        <strain evidence="1">TMW 2.2304</strain>
    </source>
</reference>
<proteinExistence type="predicted"/>
<accession>A0A9X2WZD4</accession>
<evidence type="ECO:0000313" key="2">
    <source>
        <dbReference type="Proteomes" id="UP001145353"/>
    </source>
</evidence>
<name>A0A9X2WZD4_9GAMM</name>
<organism evidence="1 2">
    <name type="scientific">Chromohalobacter moromii</name>
    <dbReference type="NCBI Taxonomy" id="2860329"/>
    <lineage>
        <taxon>Bacteria</taxon>
        <taxon>Pseudomonadati</taxon>
        <taxon>Pseudomonadota</taxon>
        <taxon>Gammaproteobacteria</taxon>
        <taxon>Oceanospirillales</taxon>
        <taxon>Halomonadaceae</taxon>
        <taxon>Chromohalobacter</taxon>
    </lineage>
</organism>
<sequence length="67" mass="7703">GVQKPGGHYMLSVRRYKQLEVLFKNGCRIPFALLADTVKYAFKSGDHKQLLRGISKYVRAALRRNTH</sequence>
<protein>
    <submittedName>
        <fullName evidence="1">Uncharacterized protein</fullName>
    </submittedName>
</protein>
<reference evidence="1" key="1">
    <citation type="submission" date="2021-07" db="EMBL/GenBank/DDBJ databases">
        <authorList>
            <person name="Luelf R.H."/>
        </authorList>
    </citation>
    <scope>NUCLEOTIDE SEQUENCE</scope>
    <source>
        <strain evidence="1">TMW 2.2304</strain>
    </source>
</reference>
<dbReference type="Proteomes" id="UP001145353">
    <property type="component" value="Unassembled WGS sequence"/>
</dbReference>
<dbReference type="AlphaFoldDB" id="A0A9X2WZD4"/>
<feature type="non-terminal residue" evidence="1">
    <location>
        <position position="1"/>
    </location>
</feature>
<gene>
    <name evidence="1" type="ORF">KZO87_00005</name>
</gene>
<dbReference type="EMBL" id="JAHXDE010000001">
    <property type="protein sequence ID" value="MCT8503763.1"/>
    <property type="molecule type" value="Genomic_DNA"/>
</dbReference>
<evidence type="ECO:0000313" key="1">
    <source>
        <dbReference type="EMBL" id="MCT8503763.1"/>
    </source>
</evidence>
<comment type="caution">
    <text evidence="1">The sequence shown here is derived from an EMBL/GenBank/DDBJ whole genome shotgun (WGS) entry which is preliminary data.</text>
</comment>
<keyword evidence="2" id="KW-1185">Reference proteome</keyword>